<gene>
    <name evidence="1" type="ORF">SAMN04488042_101233</name>
</gene>
<keyword evidence="2" id="KW-1185">Reference proteome</keyword>
<dbReference type="RefSeq" id="WP_131814306.1">
    <property type="nucleotide sequence ID" value="NZ_FOTQ01000001.1"/>
</dbReference>
<protein>
    <submittedName>
        <fullName evidence="1">Uncharacterized protein</fullName>
    </submittedName>
</protein>
<organism evidence="1 2">
    <name type="scientific">Shimia aestuarii</name>
    <dbReference type="NCBI Taxonomy" id="254406"/>
    <lineage>
        <taxon>Bacteria</taxon>
        <taxon>Pseudomonadati</taxon>
        <taxon>Pseudomonadota</taxon>
        <taxon>Alphaproteobacteria</taxon>
        <taxon>Rhodobacterales</taxon>
        <taxon>Roseobacteraceae</taxon>
    </lineage>
</organism>
<dbReference type="AlphaFoldDB" id="A0A1I4HRH9"/>
<name>A0A1I4HRH9_9RHOB</name>
<dbReference type="Proteomes" id="UP000199144">
    <property type="component" value="Unassembled WGS sequence"/>
</dbReference>
<evidence type="ECO:0000313" key="1">
    <source>
        <dbReference type="EMBL" id="SFL44742.1"/>
    </source>
</evidence>
<dbReference type="STRING" id="254406.SAMN04488042_101233"/>
<sequence length="69" mass="7794">MAKFPCPYVAKGSRALTRTAFNEGVQVPNAEFDKLAAKNPALKSKNRQERSEALKKEILTGELQKYRVR</sequence>
<proteinExistence type="predicted"/>
<accession>A0A1I4HRH9</accession>
<reference evidence="1 2" key="1">
    <citation type="submission" date="2016-10" db="EMBL/GenBank/DDBJ databases">
        <authorList>
            <person name="de Groot N.N."/>
        </authorList>
    </citation>
    <scope>NUCLEOTIDE SEQUENCE [LARGE SCALE GENOMIC DNA]</scope>
    <source>
        <strain evidence="1 2">DSM 15283</strain>
    </source>
</reference>
<evidence type="ECO:0000313" key="2">
    <source>
        <dbReference type="Proteomes" id="UP000199144"/>
    </source>
</evidence>
<dbReference type="EMBL" id="FOTQ01000001">
    <property type="protein sequence ID" value="SFL44742.1"/>
    <property type="molecule type" value="Genomic_DNA"/>
</dbReference>